<reference evidence="1" key="1">
    <citation type="submission" date="2014-11" db="EMBL/GenBank/DDBJ databases">
        <authorList>
            <person name="Amaro Gonzalez C."/>
        </authorList>
    </citation>
    <scope>NUCLEOTIDE SEQUENCE</scope>
</reference>
<name>A0A0E9W2A9_ANGAN</name>
<dbReference type="EMBL" id="GBXM01024969">
    <property type="protein sequence ID" value="JAH83608.1"/>
    <property type="molecule type" value="Transcribed_RNA"/>
</dbReference>
<proteinExistence type="predicted"/>
<accession>A0A0E9W2A9</accession>
<organism evidence="1">
    <name type="scientific">Anguilla anguilla</name>
    <name type="common">European freshwater eel</name>
    <name type="synonym">Muraena anguilla</name>
    <dbReference type="NCBI Taxonomy" id="7936"/>
    <lineage>
        <taxon>Eukaryota</taxon>
        <taxon>Metazoa</taxon>
        <taxon>Chordata</taxon>
        <taxon>Craniata</taxon>
        <taxon>Vertebrata</taxon>
        <taxon>Euteleostomi</taxon>
        <taxon>Actinopterygii</taxon>
        <taxon>Neopterygii</taxon>
        <taxon>Teleostei</taxon>
        <taxon>Anguilliformes</taxon>
        <taxon>Anguillidae</taxon>
        <taxon>Anguilla</taxon>
    </lineage>
</organism>
<evidence type="ECO:0000313" key="1">
    <source>
        <dbReference type="EMBL" id="JAH83608.1"/>
    </source>
</evidence>
<protein>
    <submittedName>
        <fullName evidence="1">Uncharacterized protein</fullName>
    </submittedName>
</protein>
<dbReference type="AlphaFoldDB" id="A0A0E9W2A9"/>
<reference evidence="1" key="2">
    <citation type="journal article" date="2015" name="Fish Shellfish Immunol.">
        <title>Early steps in the European eel (Anguilla anguilla)-Vibrio vulnificus interaction in the gills: Role of the RtxA13 toxin.</title>
        <authorList>
            <person name="Callol A."/>
            <person name="Pajuelo D."/>
            <person name="Ebbesson L."/>
            <person name="Teles M."/>
            <person name="MacKenzie S."/>
            <person name="Amaro C."/>
        </authorList>
    </citation>
    <scope>NUCLEOTIDE SEQUENCE</scope>
</reference>
<sequence>MSSHQTNFQMQKLCNGKVRIDQLPALRCGSSLPA</sequence>